<organism evidence="2 3">
    <name type="scientific">Sulfurihydrogenibium azorense (strain DSM 15241 / OCM 825 / Az-Fu1)</name>
    <dbReference type="NCBI Taxonomy" id="204536"/>
    <lineage>
        <taxon>Bacteria</taxon>
        <taxon>Pseudomonadati</taxon>
        <taxon>Aquificota</taxon>
        <taxon>Aquificia</taxon>
        <taxon>Aquificales</taxon>
        <taxon>Hydrogenothermaceae</taxon>
        <taxon>Sulfurihydrogenibium</taxon>
    </lineage>
</organism>
<gene>
    <name evidence="2" type="ordered locus">SULAZ_0766</name>
</gene>
<dbReference type="STRING" id="204536.SULAZ_0766"/>
<sequence>MIYKLNLALKIIISLTLAGYVYLFDYDYKYPLLSLILAYVVGSFLLSPLLQHKFWKFFVYTLDLVMLTYFSYATGNAYFSLFYYILLIPENNIKGSFFLSLLSIPVVAYNFYQTNFYDFFYLSFVVGLNLFLLKNIYFYKGLNKLIQEKTSIAQENYLEYLRCKTKSEFYKKYYEVSTTLRLFKKGKISPEFFGSFLYNILNADGVVLYNKEDKECYKYGCDIDCSIIEERLCEDRLYINEEINKILGFRYIFSKKFDNFRLLVMYKEFLLEEDEIINLMMQ</sequence>
<protein>
    <submittedName>
        <fullName evidence="2">Uncharacterized protein</fullName>
    </submittedName>
</protein>
<dbReference type="OrthoDB" id="9821093at2"/>
<keyword evidence="1" id="KW-1133">Transmembrane helix</keyword>
<dbReference type="RefSeq" id="WP_012674158.1">
    <property type="nucleotide sequence ID" value="NC_012438.1"/>
</dbReference>
<feature type="transmembrane region" description="Helical" evidence="1">
    <location>
        <begin position="119"/>
        <end position="139"/>
    </location>
</feature>
<reference evidence="2 3" key="1">
    <citation type="journal article" date="2009" name="J. Bacteriol.">
        <title>Complete and draft genome sequences of six members of the Aquificales.</title>
        <authorList>
            <person name="Reysenbach A.L."/>
            <person name="Hamamura N."/>
            <person name="Podar M."/>
            <person name="Griffiths E."/>
            <person name="Ferreira S."/>
            <person name="Hochstein R."/>
            <person name="Heidelberg J."/>
            <person name="Johnson J."/>
            <person name="Mead D."/>
            <person name="Pohorille A."/>
            <person name="Sarmiento M."/>
            <person name="Schweighofer K."/>
            <person name="Seshadri R."/>
            <person name="Voytek M.A."/>
        </authorList>
    </citation>
    <scope>NUCLEOTIDE SEQUENCE [LARGE SCALE GENOMIC DNA]</scope>
    <source>
        <strain evidence="3">Az-Fu1 / DSM 15241 / OCM 825</strain>
    </source>
</reference>
<proteinExistence type="predicted"/>
<evidence type="ECO:0000313" key="2">
    <source>
        <dbReference type="EMBL" id="ACN98837.1"/>
    </source>
</evidence>
<dbReference type="EMBL" id="CP001229">
    <property type="protein sequence ID" value="ACN98837.1"/>
    <property type="molecule type" value="Genomic_DNA"/>
</dbReference>
<dbReference type="AlphaFoldDB" id="C1DUG3"/>
<keyword evidence="3" id="KW-1185">Reference proteome</keyword>
<evidence type="ECO:0000313" key="3">
    <source>
        <dbReference type="Proteomes" id="UP000001369"/>
    </source>
</evidence>
<dbReference type="Proteomes" id="UP000001369">
    <property type="component" value="Chromosome"/>
</dbReference>
<dbReference type="KEGG" id="saf:SULAZ_0766"/>
<accession>C1DUG3</accession>
<feature type="transmembrane region" description="Helical" evidence="1">
    <location>
        <begin position="30"/>
        <end position="50"/>
    </location>
</feature>
<keyword evidence="1" id="KW-0472">Membrane</keyword>
<feature type="transmembrane region" description="Helical" evidence="1">
    <location>
        <begin position="7"/>
        <end position="24"/>
    </location>
</feature>
<evidence type="ECO:0000256" key="1">
    <source>
        <dbReference type="SAM" id="Phobius"/>
    </source>
</evidence>
<keyword evidence="1" id="KW-0812">Transmembrane</keyword>
<feature type="transmembrane region" description="Helical" evidence="1">
    <location>
        <begin position="57"/>
        <end position="87"/>
    </location>
</feature>
<feature type="transmembrane region" description="Helical" evidence="1">
    <location>
        <begin position="93"/>
        <end position="112"/>
    </location>
</feature>
<name>C1DUG3_SULAA</name>
<dbReference type="HOGENOM" id="CLU_976358_0_0_0"/>